<dbReference type="Pfam" id="PF13639">
    <property type="entry name" value="zf-RING_2"/>
    <property type="match status" value="1"/>
</dbReference>
<evidence type="ECO:0000313" key="12">
    <source>
        <dbReference type="EMBL" id="KAK1893361.1"/>
    </source>
</evidence>
<dbReference type="InterPro" id="IPR039396">
    <property type="entry name" value="Deltex_C"/>
</dbReference>
<comment type="subcellular location">
    <subcellularLocation>
        <location evidence="9">Cytoplasm</location>
    </subcellularLocation>
</comment>
<reference evidence="12" key="1">
    <citation type="submission" date="2023-04" db="EMBL/GenBank/DDBJ databases">
        <title>Chromosome-level genome of Chaenocephalus aceratus.</title>
        <authorList>
            <person name="Park H."/>
        </authorList>
    </citation>
    <scope>NUCLEOTIDE SEQUENCE</scope>
    <source>
        <strain evidence="12">DE</strain>
        <tissue evidence="12">Muscle</tissue>
    </source>
</reference>
<dbReference type="Gene3D" id="3.30.40.10">
    <property type="entry name" value="Zinc/RING finger domain, C3HC4 (zinc finger)"/>
    <property type="match status" value="1"/>
</dbReference>
<comment type="catalytic activity">
    <reaction evidence="1 9">
        <text>S-ubiquitinyl-[E2 ubiquitin-conjugating enzyme]-L-cysteine + [acceptor protein]-L-lysine = [E2 ubiquitin-conjugating enzyme]-L-cysteine + N(6)-ubiquitinyl-[acceptor protein]-L-lysine.</text>
        <dbReference type="EC" id="2.3.2.27"/>
    </reaction>
</comment>
<evidence type="ECO:0000256" key="7">
    <source>
        <dbReference type="ARBA" id="ARBA00022833"/>
    </source>
</evidence>
<evidence type="ECO:0000256" key="3">
    <source>
        <dbReference type="ARBA" id="ARBA00009413"/>
    </source>
</evidence>
<evidence type="ECO:0000259" key="11">
    <source>
        <dbReference type="PROSITE" id="PS50089"/>
    </source>
</evidence>
<dbReference type="EC" id="2.3.2.27" evidence="9"/>
<feature type="compositionally biased region" description="Low complexity" evidence="10">
    <location>
        <begin position="290"/>
        <end position="303"/>
    </location>
</feature>
<dbReference type="PROSITE" id="PS50089">
    <property type="entry name" value="ZF_RING_2"/>
    <property type="match status" value="1"/>
</dbReference>
<dbReference type="InterPro" id="IPR013083">
    <property type="entry name" value="Znf_RING/FYVE/PHD"/>
</dbReference>
<comment type="similarity">
    <text evidence="3 9">Belongs to the Deltex family.</text>
</comment>
<dbReference type="PANTHER" id="PTHR12622">
    <property type="entry name" value="DELTEX-RELATED"/>
    <property type="match status" value="1"/>
</dbReference>
<evidence type="ECO:0000256" key="10">
    <source>
        <dbReference type="SAM" id="MobiDB-lite"/>
    </source>
</evidence>
<sequence>MRSRPPYILCESGRQSAISPLMKCLRRLLLTLPAGIRMTGGRLCDGQRRAAVSRDGHVVPSRQSVVRDTVPLGMEQFITDLTVQIDVTYCKDPGRIKKILRPYKPEKKAHGYIVRGTFEEVDQLMEKLSEVMRPTSPVTRGQIKPVDVSGVVMAYIKEKCDRELKKIEGNNFHIEPLNDKASSTEQVTFRSHQGSSEPVHADFVRQRFITFYQRTASDLQVTSVSVSPQHLRDLQRRFPRLLFEPTTTSPSRSEVTVTGPFLHIAQLKEFLSQKKPSPSKSPGNKGAADTPSSRTPGPSSTLSKDPEVEACPICMEAIENTEKKTLHCKHSFCRDCLKRAFDYKPVCPTCGALYGTLTGTQPDGGRMDVTKSSSSLPGYEKYGTITINYYIPSGIQKEEHPHPGQPYEGASRTAYLPDSSEGRGVLKLLTRAFRQKLIFTVGRSTTSGRNNIVTWNDIHHKTSTHGGPTHYGYRDPDYLSRVRGELKVKGIE</sequence>
<gene>
    <name evidence="12" type="ORF">KUDE01_008430</name>
</gene>
<dbReference type="SMART" id="SM00184">
    <property type="entry name" value="RING"/>
    <property type="match status" value="1"/>
</dbReference>
<dbReference type="InterPro" id="IPR039399">
    <property type="entry name" value="Deltex_C_sf"/>
</dbReference>
<evidence type="ECO:0000256" key="8">
    <source>
        <dbReference type="PROSITE-ProRule" id="PRU00175"/>
    </source>
</evidence>
<feature type="domain" description="RING-type" evidence="11">
    <location>
        <begin position="311"/>
        <end position="350"/>
    </location>
</feature>
<dbReference type="AlphaFoldDB" id="A0AAD9F9T5"/>
<dbReference type="GO" id="GO:0016567">
    <property type="term" value="P:protein ubiquitination"/>
    <property type="evidence" value="ECO:0007669"/>
    <property type="project" value="UniProtKB-UniRule"/>
</dbReference>
<dbReference type="InterPro" id="IPR001841">
    <property type="entry name" value="Znf_RING"/>
</dbReference>
<dbReference type="EMBL" id="JASDAP010000013">
    <property type="protein sequence ID" value="KAK1893361.1"/>
    <property type="molecule type" value="Genomic_DNA"/>
</dbReference>
<keyword evidence="9" id="KW-0963">Cytoplasm</keyword>
<evidence type="ECO:0000256" key="1">
    <source>
        <dbReference type="ARBA" id="ARBA00000900"/>
    </source>
</evidence>
<evidence type="ECO:0000313" key="13">
    <source>
        <dbReference type="Proteomes" id="UP001228049"/>
    </source>
</evidence>
<keyword evidence="13" id="KW-1185">Reference proteome</keyword>
<dbReference type="GO" id="GO:0007219">
    <property type="term" value="P:Notch signaling pathway"/>
    <property type="evidence" value="ECO:0007669"/>
    <property type="project" value="InterPro"/>
</dbReference>
<keyword evidence="7 9" id="KW-0862">Zinc</keyword>
<name>A0AAD9F9T5_DISEL</name>
<dbReference type="CDD" id="cd09633">
    <property type="entry name" value="Deltex_C"/>
    <property type="match status" value="1"/>
</dbReference>
<dbReference type="Proteomes" id="UP001228049">
    <property type="component" value="Unassembled WGS sequence"/>
</dbReference>
<dbReference type="Pfam" id="PF18102">
    <property type="entry name" value="DTC"/>
    <property type="match status" value="1"/>
</dbReference>
<dbReference type="SUPFAM" id="SSF57850">
    <property type="entry name" value="RING/U-box"/>
    <property type="match status" value="1"/>
</dbReference>
<accession>A0AAD9F9T5</accession>
<protein>
    <recommendedName>
        <fullName evidence="9">E3 ubiquitin-protein ligase</fullName>
        <ecNumber evidence="9">2.3.2.27</ecNumber>
    </recommendedName>
</protein>
<dbReference type="PROSITE" id="PS00518">
    <property type="entry name" value="ZF_RING_1"/>
    <property type="match status" value="1"/>
</dbReference>
<evidence type="ECO:0000256" key="9">
    <source>
        <dbReference type="RuleBase" id="RU367105"/>
    </source>
</evidence>
<proteinExistence type="inferred from homology"/>
<dbReference type="GO" id="GO:0061630">
    <property type="term" value="F:ubiquitin protein ligase activity"/>
    <property type="evidence" value="ECO:0007669"/>
    <property type="project" value="UniProtKB-UniRule"/>
</dbReference>
<dbReference type="Gene3D" id="3.30.390.130">
    <property type="match status" value="1"/>
</dbReference>
<dbReference type="InterPro" id="IPR039398">
    <property type="entry name" value="Deltex_fam"/>
</dbReference>
<keyword evidence="4 9" id="KW-0808">Transferase</keyword>
<evidence type="ECO:0000256" key="5">
    <source>
        <dbReference type="ARBA" id="ARBA00022723"/>
    </source>
</evidence>
<feature type="region of interest" description="Disordered" evidence="10">
    <location>
        <begin position="272"/>
        <end position="305"/>
    </location>
</feature>
<evidence type="ECO:0000256" key="4">
    <source>
        <dbReference type="ARBA" id="ARBA00022679"/>
    </source>
</evidence>
<comment type="caution">
    <text evidence="12">The sequence shown here is derived from an EMBL/GenBank/DDBJ whole genome shotgun (WGS) entry which is preliminary data.</text>
</comment>
<dbReference type="GO" id="GO:0005737">
    <property type="term" value="C:cytoplasm"/>
    <property type="evidence" value="ECO:0007669"/>
    <property type="project" value="UniProtKB-SubCell"/>
</dbReference>
<dbReference type="GO" id="GO:0008270">
    <property type="term" value="F:zinc ion binding"/>
    <property type="evidence" value="ECO:0007669"/>
    <property type="project" value="UniProtKB-KW"/>
</dbReference>
<evidence type="ECO:0000256" key="2">
    <source>
        <dbReference type="ARBA" id="ARBA00004906"/>
    </source>
</evidence>
<keyword evidence="5 9" id="KW-0479">Metal-binding</keyword>
<organism evidence="12 13">
    <name type="scientific">Dissostichus eleginoides</name>
    <name type="common">Patagonian toothfish</name>
    <name type="synonym">Dissostichus amissus</name>
    <dbReference type="NCBI Taxonomy" id="100907"/>
    <lineage>
        <taxon>Eukaryota</taxon>
        <taxon>Metazoa</taxon>
        <taxon>Chordata</taxon>
        <taxon>Craniata</taxon>
        <taxon>Vertebrata</taxon>
        <taxon>Euteleostomi</taxon>
        <taxon>Actinopterygii</taxon>
        <taxon>Neopterygii</taxon>
        <taxon>Teleostei</taxon>
        <taxon>Neoteleostei</taxon>
        <taxon>Acanthomorphata</taxon>
        <taxon>Eupercaria</taxon>
        <taxon>Perciformes</taxon>
        <taxon>Notothenioidei</taxon>
        <taxon>Nototheniidae</taxon>
        <taxon>Dissostichus</taxon>
    </lineage>
</organism>
<evidence type="ECO:0000256" key="6">
    <source>
        <dbReference type="ARBA" id="ARBA00022771"/>
    </source>
</evidence>
<comment type="pathway">
    <text evidence="2 9">Protein modification; protein ubiquitination.</text>
</comment>
<keyword evidence="6 8" id="KW-0863">Zinc-finger</keyword>
<dbReference type="InterPro" id="IPR017907">
    <property type="entry name" value="Znf_RING_CS"/>
</dbReference>